<accession>A0A0R3SPX0</accession>
<gene>
    <name evidence="2" type="ORF">HDID_LOCUS7055</name>
</gene>
<evidence type="ECO:0000313" key="4">
    <source>
        <dbReference type="WBParaSite" id="HDID_0000705701-mRNA-1"/>
    </source>
</evidence>
<sequence length="84" mass="9701">MLLSVLLWKFANITNDKHLIAWNYLLPGSLCALILVQLLIVNLESVRDRTPSAVYFLGCLMIFIESLLSTWNTISYKLRNPEQF</sequence>
<feature type="transmembrane region" description="Helical" evidence="1">
    <location>
        <begin position="53"/>
        <end position="74"/>
    </location>
</feature>
<name>A0A0R3SPX0_HYMDI</name>
<dbReference type="AlphaFoldDB" id="A0A0R3SPX0"/>
<feature type="transmembrane region" description="Helical" evidence="1">
    <location>
        <begin position="20"/>
        <end position="41"/>
    </location>
</feature>
<keyword evidence="1" id="KW-0472">Membrane</keyword>
<reference evidence="4" key="1">
    <citation type="submission" date="2017-02" db="UniProtKB">
        <authorList>
            <consortium name="WormBaseParasite"/>
        </authorList>
    </citation>
    <scope>IDENTIFICATION</scope>
</reference>
<evidence type="ECO:0000256" key="1">
    <source>
        <dbReference type="SAM" id="Phobius"/>
    </source>
</evidence>
<keyword evidence="1" id="KW-0812">Transmembrane</keyword>
<dbReference type="EMBL" id="UYSG01010900">
    <property type="protein sequence ID" value="VDL59373.1"/>
    <property type="molecule type" value="Genomic_DNA"/>
</dbReference>
<reference evidence="2 3" key="2">
    <citation type="submission" date="2018-11" db="EMBL/GenBank/DDBJ databases">
        <authorList>
            <consortium name="Pathogen Informatics"/>
        </authorList>
    </citation>
    <scope>NUCLEOTIDE SEQUENCE [LARGE SCALE GENOMIC DNA]</scope>
</reference>
<organism evidence="4">
    <name type="scientific">Hymenolepis diminuta</name>
    <name type="common">Rat tapeworm</name>
    <dbReference type="NCBI Taxonomy" id="6216"/>
    <lineage>
        <taxon>Eukaryota</taxon>
        <taxon>Metazoa</taxon>
        <taxon>Spiralia</taxon>
        <taxon>Lophotrochozoa</taxon>
        <taxon>Platyhelminthes</taxon>
        <taxon>Cestoda</taxon>
        <taxon>Eucestoda</taxon>
        <taxon>Cyclophyllidea</taxon>
        <taxon>Hymenolepididae</taxon>
        <taxon>Hymenolepis</taxon>
    </lineage>
</organism>
<evidence type="ECO:0000313" key="3">
    <source>
        <dbReference type="Proteomes" id="UP000274504"/>
    </source>
</evidence>
<evidence type="ECO:0000313" key="2">
    <source>
        <dbReference type="EMBL" id="VDL59373.1"/>
    </source>
</evidence>
<protein>
    <submittedName>
        <fullName evidence="4">Neur_chan_memb domain-containing protein</fullName>
    </submittedName>
</protein>
<dbReference type="WBParaSite" id="HDID_0000705701-mRNA-1">
    <property type="protein sequence ID" value="HDID_0000705701-mRNA-1"/>
    <property type="gene ID" value="HDID_0000705701"/>
</dbReference>
<proteinExistence type="predicted"/>
<dbReference type="Proteomes" id="UP000274504">
    <property type="component" value="Unassembled WGS sequence"/>
</dbReference>
<keyword evidence="1" id="KW-1133">Transmembrane helix</keyword>
<dbReference type="OrthoDB" id="10358726at2759"/>